<dbReference type="InterPro" id="IPR018957">
    <property type="entry name" value="Znf_C3HC4_RING-type"/>
</dbReference>
<evidence type="ECO:0000256" key="1">
    <source>
        <dbReference type="ARBA" id="ARBA00022723"/>
    </source>
</evidence>
<dbReference type="Pfam" id="PF00097">
    <property type="entry name" value="zf-C3HC4"/>
    <property type="match status" value="1"/>
</dbReference>
<feature type="domain" description="RING-type" evidence="4">
    <location>
        <begin position="354"/>
        <end position="396"/>
    </location>
</feature>
<evidence type="ECO:0000313" key="5">
    <source>
        <dbReference type="EMBL" id="UYM17653.1"/>
    </source>
</evidence>
<evidence type="ECO:0000259" key="4">
    <source>
        <dbReference type="PROSITE" id="PS50089"/>
    </source>
</evidence>
<reference evidence="5" key="1">
    <citation type="submission" date="2022-10" db="EMBL/GenBank/DDBJ databases">
        <title>Completed Genome Sequence of two octocoral isolated bacterium, Endozoicomonas euniceicola EF212T and Endozoicomonas gorgoniicola PS125T.</title>
        <authorList>
            <person name="Chiou Y.-J."/>
            <person name="Chen Y.-H."/>
        </authorList>
    </citation>
    <scope>NUCLEOTIDE SEQUENCE</scope>
    <source>
        <strain evidence="5">EF212</strain>
    </source>
</reference>
<sequence>MLLINRKVLTFLVLLFLLTVTLFSEGDEGEFQTENNRNVPGYLSSIAGGLQEAANWVFDYYRPGGELYEIKYLSLIAVFIVEYGIHGWHSNANSKSNNVLAIAIWGSKPIVLMYDFITKWGEPEYNPELSWNYKEDLLFFELNPNLLSKHHAYHNLSEQSGLNILKIAVVDMDGTYHAVVKYQNSHKTDHKAVNLEFDESLSNIQFLEPNCVSGKRYDADNVSLLSVFSEEVIHQVFAGVEESVNELNLEPSFTKGKHYFVGTEITARRLEMNDMNGNNTFAVCFKQFRVADVLTKPFNNSNDVLTDEAMIRSAQTQTVSFFHAFTVAIFRQIVHHLLGEVLAKTIRYAFSEVCPICLAQLSLRSIKVAKCGRHWFCASCWNSYLSSGFDKCPMCRQ</sequence>
<protein>
    <submittedName>
        <fullName evidence="5">RING finger protein</fullName>
    </submittedName>
</protein>
<name>A0ABY6H086_9GAMM</name>
<dbReference type="Gene3D" id="3.30.40.10">
    <property type="entry name" value="Zinc/RING finger domain, C3HC4 (zinc finger)"/>
    <property type="match status" value="1"/>
</dbReference>
<dbReference type="RefSeq" id="WP_262600312.1">
    <property type="nucleotide sequence ID" value="NZ_CP103300.1"/>
</dbReference>
<dbReference type="CDD" id="cd16449">
    <property type="entry name" value="RING-HC"/>
    <property type="match status" value="1"/>
</dbReference>
<keyword evidence="2" id="KW-0863">Zinc-finger</keyword>
<evidence type="ECO:0000256" key="2">
    <source>
        <dbReference type="ARBA" id="ARBA00022771"/>
    </source>
</evidence>
<dbReference type="Proteomes" id="UP001163255">
    <property type="component" value="Chromosome"/>
</dbReference>
<evidence type="ECO:0000313" key="6">
    <source>
        <dbReference type="Proteomes" id="UP001163255"/>
    </source>
</evidence>
<proteinExistence type="predicted"/>
<keyword evidence="3" id="KW-0862">Zinc</keyword>
<evidence type="ECO:0000256" key="3">
    <source>
        <dbReference type="ARBA" id="ARBA00022833"/>
    </source>
</evidence>
<dbReference type="EMBL" id="CP103300">
    <property type="protein sequence ID" value="UYM17653.1"/>
    <property type="molecule type" value="Genomic_DNA"/>
</dbReference>
<dbReference type="PROSITE" id="PS50089">
    <property type="entry name" value="ZF_RING_2"/>
    <property type="match status" value="1"/>
</dbReference>
<keyword evidence="6" id="KW-1185">Reference proteome</keyword>
<organism evidence="5 6">
    <name type="scientific">Endozoicomonas euniceicola</name>
    <dbReference type="NCBI Taxonomy" id="1234143"/>
    <lineage>
        <taxon>Bacteria</taxon>
        <taxon>Pseudomonadati</taxon>
        <taxon>Pseudomonadota</taxon>
        <taxon>Gammaproteobacteria</taxon>
        <taxon>Oceanospirillales</taxon>
        <taxon>Endozoicomonadaceae</taxon>
        <taxon>Endozoicomonas</taxon>
    </lineage>
</organism>
<dbReference type="InterPro" id="IPR013083">
    <property type="entry name" value="Znf_RING/FYVE/PHD"/>
</dbReference>
<accession>A0ABY6H086</accession>
<dbReference type="InterPro" id="IPR001841">
    <property type="entry name" value="Znf_RING"/>
</dbReference>
<gene>
    <name evidence="5" type="ORF">NX720_07025</name>
</gene>
<dbReference type="SUPFAM" id="SSF57850">
    <property type="entry name" value="RING/U-box"/>
    <property type="match status" value="1"/>
</dbReference>
<keyword evidence="1" id="KW-0479">Metal-binding</keyword>